<keyword evidence="2" id="KW-1133">Transmembrane helix</keyword>
<sequence length="397" mass="42085">MRRGADGEHRHSATLSAEIRLVITSAGYCSAVAVLPGAGDSTGGRGDVHWRRSGTGDGKRAEDAEAHRGLLGRVVSITPRRRQEVVEKLFPEGAEFTSYLHRFAVMQVLSVLIAVFGLLSGSTSIVIGAMLVAPLMNPLLAVGAAMVSGWPAREGKFFTVVMVTSVLSALLAWAVTKSLAPADMPISEEILSRTSPTIMDLGVALAAGAAGAYATVRREVGEALSGVAVAVALVPPLATVGITFGLGRNDLARGALLLYLTNLAVIVFVGALVFLFTGFAPKWRLIRESNRVRVGLGVAALAVLAVSVPLARHSLNEVRINRDTSAATTRVEQWLRGTELRQTGVTVKGDQVNVDVIGPTEPPSARPLAGELARAFDHPVRVRVRWVQRRTSTAESR</sequence>
<keyword evidence="2" id="KW-0812">Transmembrane</keyword>
<dbReference type="InterPro" id="IPR005240">
    <property type="entry name" value="DUF389"/>
</dbReference>
<protein>
    <submittedName>
        <fullName evidence="3">DUF389 domain-containing protein</fullName>
    </submittedName>
</protein>
<evidence type="ECO:0000313" key="4">
    <source>
        <dbReference type="Proteomes" id="UP000215043"/>
    </source>
</evidence>
<dbReference type="Pfam" id="PF04087">
    <property type="entry name" value="DUF389"/>
    <property type="match status" value="1"/>
</dbReference>
<dbReference type="PANTHER" id="PTHR20992">
    <property type="entry name" value="AT15442P-RELATED"/>
    <property type="match status" value="1"/>
</dbReference>
<feature type="transmembrane region" description="Helical" evidence="2">
    <location>
        <begin position="157"/>
        <end position="176"/>
    </location>
</feature>
<dbReference type="AlphaFoldDB" id="A0A223RQZ5"/>
<feature type="transmembrane region" description="Helical" evidence="2">
    <location>
        <begin position="99"/>
        <end position="119"/>
    </location>
</feature>
<feature type="transmembrane region" description="Helical" evidence="2">
    <location>
        <begin position="125"/>
        <end position="145"/>
    </location>
</feature>
<reference evidence="3 4" key="1">
    <citation type="submission" date="2017-08" db="EMBL/GenBank/DDBJ databases">
        <title>The complete genome sequence of moderately halophilic actinomycete Actinopolyspora erythraea YIM 90600, the producer of novel erythromycin, novel actinopolysporins A-C and tubercidin.</title>
        <authorList>
            <person name="Yin M."/>
            <person name="Tang S."/>
        </authorList>
    </citation>
    <scope>NUCLEOTIDE SEQUENCE [LARGE SCALE GENOMIC DNA]</scope>
    <source>
        <strain evidence="3 4">YIM 90600</strain>
    </source>
</reference>
<evidence type="ECO:0000256" key="2">
    <source>
        <dbReference type="SAM" id="Phobius"/>
    </source>
</evidence>
<dbReference type="EMBL" id="CP022752">
    <property type="protein sequence ID" value="ASU78295.1"/>
    <property type="molecule type" value="Genomic_DNA"/>
</dbReference>
<feature type="transmembrane region" description="Helical" evidence="2">
    <location>
        <begin position="292"/>
        <end position="311"/>
    </location>
</feature>
<dbReference type="KEGG" id="aey:CDG81_08350"/>
<organism evidence="3 4">
    <name type="scientific">Actinopolyspora erythraea</name>
    <dbReference type="NCBI Taxonomy" id="414996"/>
    <lineage>
        <taxon>Bacteria</taxon>
        <taxon>Bacillati</taxon>
        <taxon>Actinomycetota</taxon>
        <taxon>Actinomycetes</taxon>
        <taxon>Actinopolysporales</taxon>
        <taxon>Actinopolysporaceae</taxon>
        <taxon>Actinopolyspora</taxon>
    </lineage>
</organism>
<keyword evidence="2" id="KW-0472">Membrane</keyword>
<name>A0A223RQZ5_9ACTN</name>
<feature type="transmembrane region" description="Helical" evidence="2">
    <location>
        <begin position="196"/>
        <end position="216"/>
    </location>
</feature>
<evidence type="ECO:0000313" key="3">
    <source>
        <dbReference type="EMBL" id="ASU78295.1"/>
    </source>
</evidence>
<feature type="region of interest" description="Disordered" evidence="1">
    <location>
        <begin position="40"/>
        <end position="62"/>
    </location>
</feature>
<gene>
    <name evidence="3" type="ORF">CDG81_08350</name>
</gene>
<proteinExistence type="predicted"/>
<dbReference type="Proteomes" id="UP000215043">
    <property type="component" value="Chromosome"/>
</dbReference>
<feature type="transmembrane region" description="Helical" evidence="2">
    <location>
        <begin position="256"/>
        <end position="280"/>
    </location>
</feature>
<evidence type="ECO:0000256" key="1">
    <source>
        <dbReference type="SAM" id="MobiDB-lite"/>
    </source>
</evidence>
<dbReference type="PANTHER" id="PTHR20992:SF9">
    <property type="entry name" value="AT15442P-RELATED"/>
    <property type="match status" value="1"/>
</dbReference>
<accession>A0A223RQZ5</accession>
<feature type="transmembrane region" description="Helical" evidence="2">
    <location>
        <begin position="223"/>
        <end position="244"/>
    </location>
</feature>